<feature type="signal peptide" evidence="1">
    <location>
        <begin position="1"/>
        <end position="19"/>
    </location>
</feature>
<comment type="caution">
    <text evidence="2">The sequence shown here is derived from an EMBL/GenBank/DDBJ whole genome shotgun (WGS) entry which is preliminary data.</text>
</comment>
<evidence type="ECO:0008006" key="4">
    <source>
        <dbReference type="Google" id="ProtNLM"/>
    </source>
</evidence>
<organism evidence="2 3">
    <name type="scientific">Sphingobium psychrophilum</name>
    <dbReference type="NCBI Taxonomy" id="2728834"/>
    <lineage>
        <taxon>Bacteria</taxon>
        <taxon>Pseudomonadati</taxon>
        <taxon>Pseudomonadota</taxon>
        <taxon>Alphaproteobacteria</taxon>
        <taxon>Sphingomonadales</taxon>
        <taxon>Sphingomonadaceae</taxon>
        <taxon>Sphingobium</taxon>
    </lineage>
</organism>
<name>A0A7X9WTJ6_9SPHN</name>
<feature type="chain" id="PRO_5031486172" description="Lipoprotein" evidence="1">
    <location>
        <begin position="20"/>
        <end position="259"/>
    </location>
</feature>
<protein>
    <recommendedName>
        <fullName evidence="4">Lipoprotein</fullName>
    </recommendedName>
</protein>
<dbReference type="InterPro" id="IPR032710">
    <property type="entry name" value="NTF2-like_dom_sf"/>
</dbReference>
<dbReference type="RefSeq" id="WP_169571502.1">
    <property type="nucleotide sequence ID" value="NZ_JABBFV010000003.1"/>
</dbReference>
<dbReference type="EMBL" id="JABBFV010000003">
    <property type="protein sequence ID" value="NML09620.1"/>
    <property type="molecule type" value="Genomic_DNA"/>
</dbReference>
<accession>A0A7X9WTJ6</accession>
<dbReference type="PROSITE" id="PS51257">
    <property type="entry name" value="PROKAR_LIPOPROTEIN"/>
    <property type="match status" value="1"/>
</dbReference>
<evidence type="ECO:0000313" key="3">
    <source>
        <dbReference type="Proteomes" id="UP000519023"/>
    </source>
</evidence>
<keyword evidence="3" id="KW-1185">Reference proteome</keyword>
<proteinExistence type="predicted"/>
<evidence type="ECO:0000256" key="1">
    <source>
        <dbReference type="SAM" id="SignalP"/>
    </source>
</evidence>
<dbReference type="SUPFAM" id="SSF54427">
    <property type="entry name" value="NTF2-like"/>
    <property type="match status" value="1"/>
</dbReference>
<dbReference type="Proteomes" id="UP000519023">
    <property type="component" value="Unassembled WGS sequence"/>
</dbReference>
<dbReference type="AlphaFoldDB" id="A0A7X9WTJ6"/>
<reference evidence="2 3" key="1">
    <citation type="submission" date="2020-04" db="EMBL/GenBank/DDBJ databases">
        <title>Sphingobium sp. AR-3-1 isolated from Arctic soil.</title>
        <authorList>
            <person name="Dahal R.H."/>
            <person name="Chaudhary D.K."/>
        </authorList>
    </citation>
    <scope>NUCLEOTIDE SEQUENCE [LARGE SCALE GENOMIC DNA]</scope>
    <source>
        <strain evidence="2 3">AR-3-1</strain>
    </source>
</reference>
<keyword evidence="1" id="KW-0732">Signal</keyword>
<evidence type="ECO:0000313" key="2">
    <source>
        <dbReference type="EMBL" id="NML09620.1"/>
    </source>
</evidence>
<sequence>MRIALLSWTLSGCTLIGLAGCGAPTQPKAEGGFDNAAASTPAAPVIAPENGAQTPMPDAALVANAAAAAAPLSCAADIGSAAAARRVAICRNVSPATHPPCNAANSCAMIEDEIARSCALFDGQGDPMPGCDPAPRSMAAAVAVVQRYYAALNARDYGTAWAQWGENGPPNQTLDKFQAGFAGTRSTRVTIGTLEPGDAGAGSIYQTVPVTVDSQLQDGTRQRFVGDYVVRRVNDVDGASPAQLRWHIGQAKLKAVPVR</sequence>
<gene>
    <name evidence="2" type="ORF">HHL08_05585</name>
</gene>